<evidence type="ECO:0000259" key="2">
    <source>
        <dbReference type="PROSITE" id="PS50164"/>
    </source>
</evidence>
<gene>
    <name evidence="4" type="ORF">B7P43_G06007</name>
</gene>
<evidence type="ECO:0000256" key="1">
    <source>
        <dbReference type="SAM" id="Coils"/>
    </source>
</evidence>
<dbReference type="Proteomes" id="UP000235965">
    <property type="component" value="Unassembled WGS sequence"/>
</dbReference>
<dbReference type="PANTHER" id="PTHR21301:SF10">
    <property type="entry name" value="REVERSE TRANSCRIPTASE DOMAIN-CONTAINING PROTEIN"/>
    <property type="match status" value="1"/>
</dbReference>
<comment type="caution">
    <text evidence="4">The sequence shown here is derived from an EMBL/GenBank/DDBJ whole genome shotgun (WGS) entry which is preliminary data.</text>
</comment>
<feature type="domain" description="GIY-YIG" evidence="2">
    <location>
        <begin position="687"/>
        <end position="794"/>
    </location>
</feature>
<dbReference type="InterPro" id="IPR058912">
    <property type="entry name" value="HTH_animal"/>
</dbReference>
<name>A0A2J7QZC2_9NEOP</name>
<evidence type="ECO:0000313" key="4">
    <source>
        <dbReference type="EMBL" id="PNF33922.1"/>
    </source>
</evidence>
<dbReference type="InterPro" id="IPR000477">
    <property type="entry name" value="RT_dom"/>
</dbReference>
<dbReference type="EMBL" id="NEVH01009070">
    <property type="protein sequence ID" value="PNF33922.1"/>
    <property type="molecule type" value="Genomic_DNA"/>
</dbReference>
<dbReference type="Pfam" id="PF26215">
    <property type="entry name" value="HTH_animal"/>
    <property type="match status" value="1"/>
</dbReference>
<evidence type="ECO:0000313" key="5">
    <source>
        <dbReference type="Proteomes" id="UP000235965"/>
    </source>
</evidence>
<dbReference type="InterPro" id="IPR000305">
    <property type="entry name" value="GIY-YIG_endonuc"/>
</dbReference>
<dbReference type="InterPro" id="IPR035901">
    <property type="entry name" value="GIY-YIG_endonuc_sf"/>
</dbReference>
<organism evidence="4 5">
    <name type="scientific">Cryptotermes secundus</name>
    <dbReference type="NCBI Taxonomy" id="105785"/>
    <lineage>
        <taxon>Eukaryota</taxon>
        <taxon>Metazoa</taxon>
        <taxon>Ecdysozoa</taxon>
        <taxon>Arthropoda</taxon>
        <taxon>Hexapoda</taxon>
        <taxon>Insecta</taxon>
        <taxon>Pterygota</taxon>
        <taxon>Neoptera</taxon>
        <taxon>Polyneoptera</taxon>
        <taxon>Dictyoptera</taxon>
        <taxon>Blattodea</taxon>
        <taxon>Blattoidea</taxon>
        <taxon>Termitoidae</taxon>
        <taxon>Kalotermitidae</taxon>
        <taxon>Cryptotermitinae</taxon>
        <taxon>Cryptotermes</taxon>
    </lineage>
</organism>
<accession>A0A2J7QZC2</accession>
<keyword evidence="1" id="KW-0175">Coiled coil</keyword>
<feature type="domain" description="Reverse transcriptase" evidence="3">
    <location>
        <begin position="311"/>
        <end position="587"/>
    </location>
</feature>
<protein>
    <recommendedName>
        <fullName evidence="6">Reverse transcriptase domain-containing protein</fullName>
    </recommendedName>
</protein>
<dbReference type="PANTHER" id="PTHR21301">
    <property type="entry name" value="REVERSE TRANSCRIPTASE"/>
    <property type="match status" value="1"/>
</dbReference>
<keyword evidence="5" id="KW-1185">Reference proteome</keyword>
<evidence type="ECO:0008006" key="6">
    <source>
        <dbReference type="Google" id="ProtNLM"/>
    </source>
</evidence>
<dbReference type="InParanoid" id="A0A2J7QZC2"/>
<feature type="coiled-coil region" evidence="1">
    <location>
        <begin position="112"/>
        <end position="140"/>
    </location>
</feature>
<dbReference type="PROSITE" id="PS50878">
    <property type="entry name" value="RT_POL"/>
    <property type="match status" value="1"/>
</dbReference>
<dbReference type="OrthoDB" id="6782675at2759"/>
<proteinExistence type="predicted"/>
<dbReference type="STRING" id="105785.A0A2J7QZC2"/>
<dbReference type="Gene3D" id="3.40.1440.10">
    <property type="entry name" value="GIY-YIG endonuclease"/>
    <property type="match status" value="1"/>
</dbReference>
<dbReference type="AlphaFoldDB" id="A0A2J7QZC2"/>
<reference evidence="4 5" key="1">
    <citation type="submission" date="2017-12" db="EMBL/GenBank/DDBJ databases">
        <title>Hemimetabolous genomes reveal molecular basis of termite eusociality.</title>
        <authorList>
            <person name="Harrison M.C."/>
            <person name="Jongepier E."/>
            <person name="Robertson H.M."/>
            <person name="Arning N."/>
            <person name="Bitard-Feildel T."/>
            <person name="Chao H."/>
            <person name="Childers C.P."/>
            <person name="Dinh H."/>
            <person name="Doddapaneni H."/>
            <person name="Dugan S."/>
            <person name="Gowin J."/>
            <person name="Greiner C."/>
            <person name="Han Y."/>
            <person name="Hu H."/>
            <person name="Hughes D.S.T."/>
            <person name="Huylmans A.-K."/>
            <person name="Kemena C."/>
            <person name="Kremer L.P.M."/>
            <person name="Lee S.L."/>
            <person name="Lopez-Ezquerra A."/>
            <person name="Mallet L."/>
            <person name="Monroy-Kuhn J.M."/>
            <person name="Moser A."/>
            <person name="Murali S.C."/>
            <person name="Muzny D.M."/>
            <person name="Otani S."/>
            <person name="Piulachs M.-D."/>
            <person name="Poelchau M."/>
            <person name="Qu J."/>
            <person name="Schaub F."/>
            <person name="Wada-Katsumata A."/>
            <person name="Worley K.C."/>
            <person name="Xie Q."/>
            <person name="Ylla G."/>
            <person name="Poulsen M."/>
            <person name="Gibbs R.A."/>
            <person name="Schal C."/>
            <person name="Richards S."/>
            <person name="Belles X."/>
            <person name="Korb J."/>
            <person name="Bornberg-Bauer E."/>
        </authorList>
    </citation>
    <scope>NUCLEOTIDE SEQUENCE [LARGE SCALE GENOMIC DNA]</scope>
    <source>
        <tissue evidence="4">Whole body</tissue>
    </source>
</reference>
<sequence length="814" mass="96169">MKDLKLIEASQAKLVNRYVNTKRKLLTTNAHIWFNRTCQNKNITPRYANLKLKGSNNATKLTQKQLIKIRINNELKFLYIKKQNINNQLYKSHLENAQYWQTSWPLIENNINQKLNEESKKHYEKLNNKINKLKSQLNENIQPKNKQTFYPRLHNMTKIQFTENETNLLNKGTKFNIGIPPKNHIKQLIYETENAIRQITDNTQQEAIRYLATKNIQQILKNKTTNKEYKQHIHTTKQIKQKLIQNKATIAEADKGKTLVILYKDDLNKRVKHFIDNNNIMEINKDPTLKFQKAVQNALKQCKTIINSTTKKQVQQMNPKAPNMNAKIKIHKQEAPIRPVINNTNAPTHKLAKYIHQTLKNVLNLKYEYNITNTAHFAENISNLKLNTTHKIITMDIKDLYVNIPTNETLNIAKNLLILNHTERNTKNEIILILKTILDQNYFQYNDKFYKPRSGIAMGSPLSGIMAEIFLQHFEQCKIKHLLEDKNIVYYNRYVDDIIMIYNQTKITPQHILKQFNEQNKNLQFTLNEETNKQITYLDLKLTNDNGRIHMEIYRKPTSTDITINNTSCHPQEHKLAAYRSWIHRLLTLKLEDTAKNKELNTIIEIAQNNGYRKDEITRIHKKLKQKINNPNTNEKKEQKWITYTYTGNYIRKITKLFRNTNIKIAYKTNHTLGKLVHERKNIDPYEQSGIYKLTCQSCQKVYIGQTGRKLSTRYTEHIRNIRLNKDESAFAQHILNTRHQYGPITTIMEILETAKKGNLMNVKEDFQIYYHNKHKKLIEEQRQIKETNNQKNLFELIIQDSYTPTLTSQTQDT</sequence>
<evidence type="ECO:0000259" key="3">
    <source>
        <dbReference type="PROSITE" id="PS50878"/>
    </source>
</evidence>
<dbReference type="PROSITE" id="PS50164">
    <property type="entry name" value="GIY_YIG"/>
    <property type="match status" value="1"/>
</dbReference>